<evidence type="ECO:0000313" key="1">
    <source>
        <dbReference type="EMBL" id="GAA5133972.1"/>
    </source>
</evidence>
<protein>
    <submittedName>
        <fullName evidence="1">Uncharacterized protein</fullName>
    </submittedName>
</protein>
<sequence length="289" mass="32380">MLLDEIKSVLSFAAFKPEADDASVPWGRRFEGRKTLLLNVSRNQTSWRGINKKGRFEDGGVMEGEFSDVAPQRADEWRQMADGGWCVVSVNNRFIVSLENNMMRGENCVHLLRTNPRAVLGPKFDRGKRYAICHHPESSASMLLACEESMVKVTEDVLKTIGIRPGRVCCGLFALSEYAIHQLYAEMRGAVPQNMILIVACEGSIAVLVQQDGQWKELRCRSGLGPDAVETCLQIISPLVQKVPQGSPVYFMGDGQDAKFRSELFVHLERLGTKDLTQEDLLWRILGLH</sequence>
<keyword evidence="2" id="KW-1185">Reference proteome</keyword>
<comment type="caution">
    <text evidence="1">The sequence shown here is derived from an EMBL/GenBank/DDBJ whole genome shotgun (WGS) entry which is preliminary data.</text>
</comment>
<gene>
    <name evidence="1" type="ORF">GCM10023213_04750</name>
</gene>
<name>A0ABP9NU61_9BACT</name>
<reference evidence="2" key="1">
    <citation type="journal article" date="2019" name="Int. J. Syst. Evol. Microbiol.">
        <title>The Global Catalogue of Microorganisms (GCM) 10K type strain sequencing project: providing services to taxonomists for standard genome sequencing and annotation.</title>
        <authorList>
            <consortium name="The Broad Institute Genomics Platform"/>
            <consortium name="The Broad Institute Genome Sequencing Center for Infectious Disease"/>
            <person name="Wu L."/>
            <person name="Ma J."/>
        </authorList>
    </citation>
    <scope>NUCLEOTIDE SEQUENCE [LARGE SCALE GENOMIC DNA]</scope>
    <source>
        <strain evidence="2">JCM 18053</strain>
    </source>
</reference>
<evidence type="ECO:0000313" key="2">
    <source>
        <dbReference type="Proteomes" id="UP001499852"/>
    </source>
</evidence>
<dbReference type="Proteomes" id="UP001499852">
    <property type="component" value="Unassembled WGS sequence"/>
</dbReference>
<dbReference type="RefSeq" id="WP_345734772.1">
    <property type="nucleotide sequence ID" value="NZ_BAABIA010000001.1"/>
</dbReference>
<proteinExistence type="predicted"/>
<accession>A0ABP9NU61</accession>
<dbReference type="EMBL" id="BAABIA010000001">
    <property type="protein sequence ID" value="GAA5133972.1"/>
    <property type="molecule type" value="Genomic_DNA"/>
</dbReference>
<organism evidence="1 2">
    <name type="scientific">Prosthecobacter algae</name>
    <dbReference type="NCBI Taxonomy" id="1144682"/>
    <lineage>
        <taxon>Bacteria</taxon>
        <taxon>Pseudomonadati</taxon>
        <taxon>Verrucomicrobiota</taxon>
        <taxon>Verrucomicrobiia</taxon>
        <taxon>Verrucomicrobiales</taxon>
        <taxon>Verrucomicrobiaceae</taxon>
        <taxon>Prosthecobacter</taxon>
    </lineage>
</organism>